<feature type="transmembrane region" description="Helical" evidence="1">
    <location>
        <begin position="130"/>
        <end position="150"/>
    </location>
</feature>
<accession>A0AAX4L397</accession>
<name>A0AAX4L397_9CREN</name>
<keyword evidence="1" id="KW-1133">Transmembrane helix</keyword>
<keyword evidence="3" id="KW-1185">Reference proteome</keyword>
<proteinExistence type="predicted"/>
<gene>
    <name evidence="2" type="ORF">V6M85_06290</name>
</gene>
<reference evidence="2 3" key="1">
    <citation type="submission" date="2024-02" db="EMBL/GenBank/DDBJ databases">
        <title>STSV induces naive adaptation in Sulfolobus.</title>
        <authorList>
            <person name="Xiang X."/>
            <person name="Song M."/>
        </authorList>
    </citation>
    <scope>NUCLEOTIDE SEQUENCE [LARGE SCALE GENOMIC DNA]</scope>
    <source>
        <strain evidence="2 3">RT2</strain>
    </source>
</reference>
<dbReference type="RefSeq" id="WP_338604371.1">
    <property type="nucleotide sequence ID" value="NZ_CP146016.1"/>
</dbReference>
<protein>
    <submittedName>
        <fullName evidence="2">Uncharacterized protein</fullName>
    </submittedName>
</protein>
<dbReference type="AlphaFoldDB" id="A0AAX4L397"/>
<evidence type="ECO:0000256" key="1">
    <source>
        <dbReference type="SAM" id="Phobius"/>
    </source>
</evidence>
<evidence type="ECO:0000313" key="3">
    <source>
        <dbReference type="Proteomes" id="UP001432202"/>
    </source>
</evidence>
<feature type="transmembrane region" description="Helical" evidence="1">
    <location>
        <begin position="7"/>
        <end position="28"/>
    </location>
</feature>
<evidence type="ECO:0000313" key="2">
    <source>
        <dbReference type="EMBL" id="WWQ61673.1"/>
    </source>
</evidence>
<organism evidence="2 3">
    <name type="scientific">Sulfolobus tengchongensis</name>
    <dbReference type="NCBI Taxonomy" id="207809"/>
    <lineage>
        <taxon>Archaea</taxon>
        <taxon>Thermoproteota</taxon>
        <taxon>Thermoprotei</taxon>
        <taxon>Sulfolobales</taxon>
        <taxon>Sulfolobaceae</taxon>
        <taxon>Sulfolobus</taxon>
    </lineage>
</organism>
<keyword evidence="1" id="KW-0812">Transmembrane</keyword>
<keyword evidence="1" id="KW-0472">Membrane</keyword>
<dbReference type="EMBL" id="CP146016">
    <property type="protein sequence ID" value="WWQ61673.1"/>
    <property type="molecule type" value="Genomic_DNA"/>
</dbReference>
<dbReference type="Proteomes" id="UP001432202">
    <property type="component" value="Chromosome"/>
</dbReference>
<dbReference type="GeneID" id="89336360"/>
<sequence>MKRSKIALFLSLAILIIGVSILSFTYFYSSLVVYKMQDEFSLAEASAQGFSIHVREYDTISIEGTSSNPVDIYIIGLEPQQVASGVNSFHIIYTSPISGNLYIQFRTLPYTNLTSISFTIEVFNSWFSGIGYTSSILFIIIGLIVMGYYLQIRSGKGRR</sequence>